<dbReference type="InterPro" id="IPR036770">
    <property type="entry name" value="Ankyrin_rpt-contain_sf"/>
</dbReference>
<reference evidence="7" key="1">
    <citation type="journal article" date="2014" name="Genome Announc.">
        <title>Draft genome sequence of Colletotrichum sublineola, a destructive pathogen of cultivated sorghum.</title>
        <authorList>
            <person name="Baroncelli R."/>
            <person name="Sanz-Martin J.M."/>
            <person name="Rech G.E."/>
            <person name="Sukno S.A."/>
            <person name="Thon M.R."/>
        </authorList>
    </citation>
    <scope>NUCLEOTIDE SEQUENCE [LARGE SCALE GENOMIC DNA]</scope>
    <source>
        <strain evidence="7">TX430BB</strain>
    </source>
</reference>
<dbReference type="InterPro" id="IPR002110">
    <property type="entry name" value="Ankyrin_rpt"/>
</dbReference>
<dbReference type="InterPro" id="IPR018247">
    <property type="entry name" value="EF_Hand_1_Ca_BS"/>
</dbReference>
<dbReference type="InterPro" id="IPR056884">
    <property type="entry name" value="NPHP3-like_N"/>
</dbReference>
<evidence type="ECO:0000313" key="7">
    <source>
        <dbReference type="Proteomes" id="UP000027238"/>
    </source>
</evidence>
<dbReference type="Pfam" id="PF24883">
    <property type="entry name" value="NPHP3_N"/>
    <property type="match status" value="1"/>
</dbReference>
<keyword evidence="1" id="KW-0677">Repeat</keyword>
<comment type="caution">
    <text evidence="6">The sequence shown here is derived from an EMBL/GenBank/DDBJ whole genome shotgun (WGS) entry which is preliminary data.</text>
</comment>
<evidence type="ECO:0000313" key="6">
    <source>
        <dbReference type="EMBL" id="KDN72091.1"/>
    </source>
</evidence>
<evidence type="ECO:0000256" key="3">
    <source>
        <dbReference type="PROSITE-ProRule" id="PRU00023"/>
    </source>
</evidence>
<feature type="repeat" description="ANK" evidence="3">
    <location>
        <begin position="1431"/>
        <end position="1459"/>
    </location>
</feature>
<feature type="repeat" description="ANK" evidence="3">
    <location>
        <begin position="1035"/>
        <end position="1067"/>
    </location>
</feature>
<evidence type="ECO:0000256" key="2">
    <source>
        <dbReference type="ARBA" id="ARBA00023043"/>
    </source>
</evidence>
<feature type="compositionally biased region" description="Pro residues" evidence="4">
    <location>
        <begin position="290"/>
        <end position="310"/>
    </location>
</feature>
<accession>A0A066Y207</accession>
<dbReference type="Pfam" id="PF00023">
    <property type="entry name" value="Ank"/>
    <property type="match status" value="1"/>
</dbReference>
<dbReference type="PROSITE" id="PS50297">
    <property type="entry name" value="ANK_REP_REGION"/>
    <property type="match status" value="4"/>
</dbReference>
<sequence>MIIPSLEVVYPTSTNIAPPGWRPQIDIICIHDLGGSPKATWHHDGSGKTWISDPDFLGGFNDSVRVWTYGYNSEPAANMTPASIALHADDLLASIINGYREYSGGPTIFIAHGLGGIVVKKAVELCTRCPEYFVIKDLTAGIVFLGTVHHPIDSDGVLQAVKATVTAALTTNSLDPPMDEIRQFSETVREVNSTFLNKNMPRVLILNCLAMRSVKLTANDGTTSKDRIVSRRCGEMNSVNVKNVRLDCNHFELTQIPSPSSQTHRLLAESIDEMTKNILAQDKRRIIFSSPPPAPRNMADPPPPSPPNPEKPGRPAHMPKSQIIPGPPQRDSDTEAFHLWTRKRNAGGFSLYHRGFTFHLTAVTERIERHRNTLLHKLGTWDQTHHGDDIYPIPGTCAWIQSDPIFKDWLKSNRTNDIYVNGDSGCGKTYLAKSVANYLAGDRPRPSPTYGNIVLSFFCNVSATGNKRPPILEYFIKALLRNQLWFESLSSQFLYLQEDDKKLDLGSLFEILRQFMTRQQLIMGPPRTTEVFLIIDGLQECDYTYVQEFLHLVVSLVDNPAPRVSPPLGPVGPSQYFARETVRFKFFFTHTRSKVFSLASSRGFKIEMTDADVEKDISKYVDVETETIFKNKKPMQSPEEICSWIKRKSGSFFFFAKAILQEFTAVAGDADAYEYSMTASLIPCPELLRQYYDYELLPIFQNIDNQNYVLSVLQIVINSKSFINREEIQDAVACLHGDPRLRHLDIPSVLQQKCPRLIYVDDYSELFAAHLSFCSHFGSYINKQQQHTNMAFLCLKYLSQPIFGRDCNTSPSELPRHHPFYNYAARCWEDHFRLSDRGGTKLLTQLGRFITSPCYDTWSSHRSWNIATSQWAHKTPMYNALMANPWIPPVITLTNANAGHLTGELQATYGMVESKSGSWKDKVLILTAEFLHRFDTLPGLTKLLGNTHPEPEFSARDAAGHTPLMTAAMAPDGLPDMIEFLLQRTENINEKSFIHGETALLLLCRFLDTRDDILLAKMLSLFLAAGADPNISGLNGRTCLLEACERNSIIMVELLLRAGASPNASTIAGDTPLREALMNLNVAIVKMLVEHDVDLGVKFPWPSDQTPLTFVIMEHNFELFRLLINRLDDINQLDGAGFAAIHMLTVPEYIEWLPYLMKRPDADLDLLSNGWDEDHTKALRRTPLGFAIWHDNFKAMEMLLEAGANPCRCPGTTDDTPVYMAVKFARTTYHKKRRTQTQIYDSSHDKSDVDNTGNVDILELLLSYQSHINTLNHKSKEYAKSPLMLAVHLGDQNMVELLLRHGADPTLEEAYGLLGPLDAAIGDGGEEINLKLVKTLLDNKLPPNISYQPEDNIEAEHILNAASQLKPALVRLLLDYGADTKCFLSPSPRYNVTPLVSAARKNNLDTCKVLVEYEPDLVNCQFKEGLICEAPIHLAARKGYMDIVRCLLDAGAKPGLLSYHWHETPFWSACYKGNLDIAQLLYDKAPETLNTPSFDGSTPLIVACGAGNLQLVKFLLEKGADTNARCSIGNSCVSSAVSRNNGAAHKIVDLLIQHGIGIDDVVNPIGFTILGEVCKVGDAQSVRMLLEKGADRSKGQKSPGNTSEAWRSALHVAAICGQAKIVDILLQSPQLASFIENVDYYGDNVLHLYSPGAPAKAREIIHKIYRACQGLKYETGIDHFQAMLAVHNRGLQTPIEVALGSLHKRLSDKAVANTDKIICQYVGELTTGDQRTVFHHKHLMRDLSVFLLRRGGYDQQAVRLLQTLVIDVSIKELKDRFADTVACTVCCDICEGSDGSDGPDEDEQEVTYFCRFCCLSVCQSCVDKIERHHKLVCIPIVKDRRMMDFNSEEIEQVLEALKNDFLVRQKPVFDSKTSAALFEVDPDSDDTTLSLASLHAFGYLEFQRRAWSPYLPLAPAIYKRIQPWESVTELSRQDFQEWVWYTELFPFRLRDELYHFLGGGKRTAYSDLETIQRELVMRDVPGLFARQERFQIDDRPPAWARGRKQTKEFDRH</sequence>
<dbReference type="SUPFAM" id="SSF48403">
    <property type="entry name" value="Ankyrin repeat"/>
    <property type="match status" value="3"/>
</dbReference>
<evidence type="ECO:0000259" key="5">
    <source>
        <dbReference type="Pfam" id="PF24883"/>
    </source>
</evidence>
<gene>
    <name evidence="6" type="ORF">CSUB01_08945</name>
</gene>
<dbReference type="EMBL" id="JMSE01000056">
    <property type="protein sequence ID" value="KDN72091.1"/>
    <property type="molecule type" value="Genomic_DNA"/>
</dbReference>
<dbReference type="PANTHER" id="PTHR24198:SF165">
    <property type="entry name" value="ANKYRIN REPEAT-CONTAINING PROTEIN-RELATED"/>
    <property type="match status" value="1"/>
</dbReference>
<dbReference type="Gene3D" id="3.40.50.300">
    <property type="entry name" value="P-loop containing nucleotide triphosphate hydrolases"/>
    <property type="match status" value="1"/>
</dbReference>
<evidence type="ECO:0000256" key="4">
    <source>
        <dbReference type="SAM" id="MobiDB-lite"/>
    </source>
</evidence>
<proteinExistence type="predicted"/>
<dbReference type="Gene3D" id="1.25.40.20">
    <property type="entry name" value="Ankyrin repeat-containing domain"/>
    <property type="match status" value="4"/>
</dbReference>
<dbReference type="OrthoDB" id="823504at2759"/>
<feature type="repeat" description="ANK" evidence="3">
    <location>
        <begin position="1278"/>
        <end position="1310"/>
    </location>
</feature>
<dbReference type="InterPro" id="IPR029058">
    <property type="entry name" value="AB_hydrolase_fold"/>
</dbReference>
<dbReference type="PROSITE" id="PS00018">
    <property type="entry name" value="EF_HAND_1"/>
    <property type="match status" value="1"/>
</dbReference>
<dbReference type="Pfam" id="PF12796">
    <property type="entry name" value="Ank_2"/>
    <property type="match status" value="3"/>
</dbReference>
<name>A0A066Y207_COLSU</name>
<dbReference type="PROSITE" id="PS50088">
    <property type="entry name" value="ANK_REPEAT"/>
    <property type="match status" value="4"/>
</dbReference>
<keyword evidence="7" id="KW-1185">Reference proteome</keyword>
<feature type="domain" description="Nephrocystin 3-like N-terminal" evidence="5">
    <location>
        <begin position="395"/>
        <end position="561"/>
    </location>
</feature>
<dbReference type="GO" id="GO:0005737">
    <property type="term" value="C:cytoplasm"/>
    <property type="evidence" value="ECO:0007669"/>
    <property type="project" value="TreeGrafter"/>
</dbReference>
<dbReference type="SUPFAM" id="SSF53474">
    <property type="entry name" value="alpha/beta-Hydrolases"/>
    <property type="match status" value="1"/>
</dbReference>
<dbReference type="InterPro" id="IPR027417">
    <property type="entry name" value="P-loop_NTPase"/>
</dbReference>
<dbReference type="eggNOG" id="KOG4177">
    <property type="taxonomic scope" value="Eukaryota"/>
</dbReference>
<dbReference type="Gene3D" id="3.40.50.1820">
    <property type="entry name" value="alpha/beta hydrolase"/>
    <property type="match status" value="1"/>
</dbReference>
<dbReference type="HOGENOM" id="CLU_002342_0_0_1"/>
<dbReference type="OMA" id="TTWHDES"/>
<dbReference type="PANTHER" id="PTHR24198">
    <property type="entry name" value="ANKYRIN REPEAT AND PROTEIN KINASE DOMAIN-CONTAINING PROTEIN"/>
    <property type="match status" value="1"/>
</dbReference>
<dbReference type="STRING" id="1173701.A0A066Y207"/>
<protein>
    <recommendedName>
        <fullName evidence="5">Nephrocystin 3-like N-terminal domain-containing protein</fullName>
    </recommendedName>
</protein>
<organism evidence="6 7">
    <name type="scientific">Colletotrichum sublineola</name>
    <name type="common">Sorghum anthracnose fungus</name>
    <dbReference type="NCBI Taxonomy" id="1173701"/>
    <lineage>
        <taxon>Eukaryota</taxon>
        <taxon>Fungi</taxon>
        <taxon>Dikarya</taxon>
        <taxon>Ascomycota</taxon>
        <taxon>Pezizomycotina</taxon>
        <taxon>Sordariomycetes</taxon>
        <taxon>Hypocreomycetidae</taxon>
        <taxon>Glomerellales</taxon>
        <taxon>Glomerellaceae</taxon>
        <taxon>Colletotrichum</taxon>
        <taxon>Colletotrichum graminicola species complex</taxon>
    </lineage>
</organism>
<keyword evidence="2 3" id="KW-0040">ANK repeat</keyword>
<evidence type="ECO:0000256" key="1">
    <source>
        <dbReference type="ARBA" id="ARBA00022737"/>
    </source>
</evidence>
<feature type="region of interest" description="Disordered" evidence="4">
    <location>
        <begin position="288"/>
        <end position="333"/>
    </location>
</feature>
<dbReference type="Proteomes" id="UP000027238">
    <property type="component" value="Unassembled WGS sequence"/>
</dbReference>
<dbReference type="SMART" id="SM00248">
    <property type="entry name" value="ANK"/>
    <property type="match status" value="17"/>
</dbReference>
<feature type="repeat" description="ANK" evidence="3">
    <location>
        <begin position="1495"/>
        <end position="1527"/>
    </location>
</feature>